<dbReference type="InterPro" id="IPR011919">
    <property type="entry name" value="Cell_div_ZipA"/>
</dbReference>
<evidence type="ECO:0000256" key="2">
    <source>
        <dbReference type="ARBA" id="ARBA00022519"/>
    </source>
</evidence>
<evidence type="ECO:0000313" key="14">
    <source>
        <dbReference type="Proteomes" id="UP001327459"/>
    </source>
</evidence>
<dbReference type="PANTHER" id="PTHR38685:SF1">
    <property type="entry name" value="CELL DIVISION PROTEIN ZIPA"/>
    <property type="match status" value="1"/>
</dbReference>
<dbReference type="SMART" id="SM00771">
    <property type="entry name" value="ZipA_C"/>
    <property type="match status" value="1"/>
</dbReference>
<keyword evidence="4 9" id="KW-0812">Transmembrane</keyword>
<proteinExistence type="inferred from homology"/>
<evidence type="ECO:0000256" key="10">
    <source>
        <dbReference type="SAM" id="MobiDB-lite"/>
    </source>
</evidence>
<evidence type="ECO:0000256" key="5">
    <source>
        <dbReference type="ARBA" id="ARBA00022989"/>
    </source>
</evidence>
<dbReference type="EMBL" id="CP140153">
    <property type="protein sequence ID" value="WQH16578.1"/>
    <property type="molecule type" value="Genomic_DNA"/>
</dbReference>
<feature type="compositionally biased region" description="Basic and acidic residues" evidence="10">
    <location>
        <begin position="140"/>
        <end position="158"/>
    </location>
</feature>
<feature type="compositionally biased region" description="Low complexity" evidence="10">
    <location>
        <begin position="170"/>
        <end position="188"/>
    </location>
</feature>
<gene>
    <name evidence="13" type="ORF">SR882_01375</name>
</gene>
<feature type="domain" description="ZipA C-terminal FtsZ-binding" evidence="12">
    <location>
        <begin position="227"/>
        <end position="356"/>
    </location>
</feature>
<dbReference type="InterPro" id="IPR036765">
    <property type="entry name" value="ZipA_FtsZ-bd_C_sf"/>
</dbReference>
<keyword evidence="2 9" id="KW-0997">Cell inner membrane</keyword>
<dbReference type="InterPro" id="IPR007449">
    <property type="entry name" value="ZipA_FtsZ-bd_C"/>
</dbReference>
<feature type="region of interest" description="Disordered" evidence="10">
    <location>
        <begin position="34"/>
        <end position="225"/>
    </location>
</feature>
<keyword evidence="14" id="KW-1185">Reference proteome</keyword>
<protein>
    <recommendedName>
        <fullName evidence="8">Cell division protein ZipA</fullName>
    </recommendedName>
</protein>
<evidence type="ECO:0000256" key="1">
    <source>
        <dbReference type="ARBA" id="ARBA00022475"/>
    </source>
</evidence>
<evidence type="ECO:0000256" key="11">
    <source>
        <dbReference type="SAM" id="Phobius"/>
    </source>
</evidence>
<evidence type="ECO:0000259" key="12">
    <source>
        <dbReference type="SMART" id="SM00771"/>
    </source>
</evidence>
<dbReference type="PANTHER" id="PTHR38685">
    <property type="entry name" value="CELL DIVISION PROTEIN ZIPA"/>
    <property type="match status" value="1"/>
</dbReference>
<feature type="transmembrane region" description="Helical" evidence="11">
    <location>
        <begin position="6"/>
        <end position="23"/>
    </location>
</feature>
<keyword evidence="1 9" id="KW-1003">Cell membrane</keyword>
<dbReference type="RefSeq" id="WP_322521569.1">
    <property type="nucleotide sequence ID" value="NZ_CP140153.1"/>
</dbReference>
<reference evidence="13 14" key="1">
    <citation type="submission" date="2023-11" db="EMBL/GenBank/DDBJ databases">
        <title>MicrobeMod: A computational toolkit for identifying prokaryotic methylation and restriction-modification with nanopore sequencing.</title>
        <authorList>
            <person name="Crits-Christoph A."/>
            <person name="Kang S.C."/>
            <person name="Lee H."/>
            <person name="Ostrov N."/>
        </authorList>
    </citation>
    <scope>NUCLEOTIDE SEQUENCE [LARGE SCALE GENOMIC DNA]</scope>
    <source>
        <strain evidence="13 14">ATCC 49870</strain>
    </source>
</reference>
<evidence type="ECO:0000256" key="9">
    <source>
        <dbReference type="RuleBase" id="RU003613"/>
    </source>
</evidence>
<accession>A0ABZ0YXU2</accession>
<dbReference type="Proteomes" id="UP001327459">
    <property type="component" value="Chromosome"/>
</dbReference>
<evidence type="ECO:0000313" key="13">
    <source>
        <dbReference type="EMBL" id="WQH16578.1"/>
    </source>
</evidence>
<comment type="similarity">
    <text evidence="8">Belongs to the ZipA family.</text>
</comment>
<feature type="compositionally biased region" description="Basic and acidic residues" evidence="10">
    <location>
        <begin position="60"/>
        <end position="89"/>
    </location>
</feature>
<dbReference type="Gene3D" id="3.30.1400.10">
    <property type="entry name" value="ZipA, C-terminal FtsZ-binding domain"/>
    <property type="match status" value="1"/>
</dbReference>
<organism evidence="13 14">
    <name type="scientific">Guyparkeria halophila</name>
    <dbReference type="NCBI Taxonomy" id="47960"/>
    <lineage>
        <taxon>Bacteria</taxon>
        <taxon>Pseudomonadati</taxon>
        <taxon>Pseudomonadota</taxon>
        <taxon>Gammaproteobacteria</taxon>
        <taxon>Chromatiales</taxon>
        <taxon>Thioalkalibacteraceae</taxon>
        <taxon>Guyparkeria</taxon>
    </lineage>
</organism>
<comment type="function">
    <text evidence="8">Essential cell division protein that stabilizes the FtsZ protofilaments by cross-linking them and that serves as a cytoplasmic membrane anchor for the Z ring. Also required for the recruitment to the septal ring of downstream cell division proteins.</text>
</comment>
<comment type="subcellular location">
    <subcellularLocation>
        <location evidence="9">Cell inner membrane</location>
        <topology evidence="9">Single-pass type I membrane protein</topology>
    </subcellularLocation>
</comment>
<name>A0ABZ0YXU2_9GAMM</name>
<keyword evidence="3 8" id="KW-0132">Cell division</keyword>
<dbReference type="SUPFAM" id="SSF64383">
    <property type="entry name" value="Cell-division protein ZipA, C-terminal domain"/>
    <property type="match status" value="1"/>
</dbReference>
<evidence type="ECO:0000256" key="8">
    <source>
        <dbReference type="RuleBase" id="RU003612"/>
    </source>
</evidence>
<keyword evidence="5 11" id="KW-1133">Transmembrane helix</keyword>
<evidence type="ECO:0000256" key="3">
    <source>
        <dbReference type="ARBA" id="ARBA00022618"/>
    </source>
</evidence>
<evidence type="ECO:0000256" key="4">
    <source>
        <dbReference type="ARBA" id="ARBA00022692"/>
    </source>
</evidence>
<keyword evidence="6 9" id="KW-0472">Membrane</keyword>
<dbReference type="Pfam" id="PF04354">
    <property type="entry name" value="ZipA_C"/>
    <property type="match status" value="1"/>
</dbReference>
<keyword evidence="7 8" id="KW-0131">Cell cycle</keyword>
<sequence>MEWLRWIVLLVGLLVIGGIIWMYRRHRSEQAVDLGGGQPHRGDYHDPIDASVGASVDAEGAERARGERREPQLELGEERGDEGWSRPDAEGFIDGASAGRVVWRAPDADDEPQRPSPTSSRDEPALEPEPDWSEPAPEPAAREEPPVEEDAPARDESTARPQPGFSSLFTRQGQTSQGQTTQGQTTRGAEPQASFDQPAVPASAHGSGDAEPVADAEPAADSDASASGAVISMMIVDREQAAMPPERVRRAIEESGFEFGEFAIYHFQDLDGADWFSLMNAVSPGQFNPDDLSSFETPALALFMQLPVRGGADPSLVFERMHQVATSLADSLGAMLIDDRREPLDSESIDRYRELIDQHG</sequence>
<dbReference type="GO" id="GO:0051301">
    <property type="term" value="P:cell division"/>
    <property type="evidence" value="ECO:0007669"/>
    <property type="project" value="UniProtKB-KW"/>
</dbReference>
<evidence type="ECO:0000256" key="7">
    <source>
        <dbReference type="ARBA" id="ARBA00023306"/>
    </source>
</evidence>
<evidence type="ECO:0000256" key="6">
    <source>
        <dbReference type="ARBA" id="ARBA00023136"/>
    </source>
</evidence>